<keyword evidence="7" id="KW-1185">Reference proteome</keyword>
<name>A0ABD0L147_9CAEN</name>
<evidence type="ECO:0000313" key="7">
    <source>
        <dbReference type="Proteomes" id="UP001519460"/>
    </source>
</evidence>
<dbReference type="EMBL" id="JACVVK020000095">
    <property type="protein sequence ID" value="KAK7493175.1"/>
    <property type="molecule type" value="Genomic_DNA"/>
</dbReference>
<dbReference type="SMART" id="SM00233">
    <property type="entry name" value="PH"/>
    <property type="match status" value="1"/>
</dbReference>
<dbReference type="PROSITE" id="PS50003">
    <property type="entry name" value="PH_DOMAIN"/>
    <property type="match status" value="1"/>
</dbReference>
<comment type="caution">
    <text evidence="6">The sequence shown here is derived from an EMBL/GenBank/DDBJ whole genome shotgun (WGS) entry which is preliminary data.</text>
</comment>
<dbReference type="InterPro" id="IPR001849">
    <property type="entry name" value="PH_domain"/>
</dbReference>
<feature type="domain" description="PH" evidence="3">
    <location>
        <begin position="102"/>
        <end position="218"/>
    </location>
</feature>
<dbReference type="InterPro" id="IPR050729">
    <property type="entry name" value="Rho-GAP"/>
</dbReference>
<protein>
    <submittedName>
        <fullName evidence="6">Uncharacterized protein</fullName>
    </submittedName>
</protein>
<evidence type="ECO:0000313" key="6">
    <source>
        <dbReference type="EMBL" id="KAK7493175.1"/>
    </source>
</evidence>
<evidence type="ECO:0000256" key="2">
    <source>
        <dbReference type="SAM" id="MobiDB-lite"/>
    </source>
</evidence>
<dbReference type="Pfam" id="PF00620">
    <property type="entry name" value="RhoGAP"/>
    <property type="match status" value="1"/>
</dbReference>
<dbReference type="SUPFAM" id="SSF48350">
    <property type="entry name" value="GTPase activation domain, GAP"/>
    <property type="match status" value="1"/>
</dbReference>
<dbReference type="SMART" id="SM00324">
    <property type="entry name" value="RhoGAP"/>
    <property type="match status" value="1"/>
</dbReference>
<feature type="compositionally biased region" description="Basic and acidic residues" evidence="2">
    <location>
        <begin position="37"/>
        <end position="53"/>
    </location>
</feature>
<feature type="domain" description="WW" evidence="4">
    <location>
        <begin position="1"/>
        <end position="32"/>
    </location>
</feature>
<accession>A0ABD0L147</accession>
<dbReference type="Proteomes" id="UP001519460">
    <property type="component" value="Unassembled WGS sequence"/>
</dbReference>
<evidence type="ECO:0000259" key="5">
    <source>
        <dbReference type="PROSITE" id="PS50238"/>
    </source>
</evidence>
<feature type="region of interest" description="Disordered" evidence="2">
    <location>
        <begin position="27"/>
        <end position="105"/>
    </location>
</feature>
<organism evidence="6 7">
    <name type="scientific">Batillaria attramentaria</name>
    <dbReference type="NCBI Taxonomy" id="370345"/>
    <lineage>
        <taxon>Eukaryota</taxon>
        <taxon>Metazoa</taxon>
        <taxon>Spiralia</taxon>
        <taxon>Lophotrochozoa</taxon>
        <taxon>Mollusca</taxon>
        <taxon>Gastropoda</taxon>
        <taxon>Caenogastropoda</taxon>
        <taxon>Sorbeoconcha</taxon>
        <taxon>Cerithioidea</taxon>
        <taxon>Batillariidae</taxon>
        <taxon>Batillaria</taxon>
    </lineage>
</organism>
<dbReference type="PROSITE" id="PS50020">
    <property type="entry name" value="WW_DOMAIN_2"/>
    <property type="match status" value="1"/>
</dbReference>
<dbReference type="InterPro" id="IPR011993">
    <property type="entry name" value="PH-like_dom_sf"/>
</dbReference>
<reference evidence="6 7" key="1">
    <citation type="journal article" date="2023" name="Sci. Data">
        <title>Genome assembly of the Korean intertidal mud-creeper Batillaria attramentaria.</title>
        <authorList>
            <person name="Patra A.K."/>
            <person name="Ho P.T."/>
            <person name="Jun S."/>
            <person name="Lee S.J."/>
            <person name="Kim Y."/>
            <person name="Won Y.J."/>
        </authorList>
    </citation>
    <scope>NUCLEOTIDE SEQUENCE [LARGE SCALE GENOMIC DNA]</scope>
    <source>
        <strain evidence="6">Wonlab-2016</strain>
    </source>
</reference>
<keyword evidence="1" id="KW-0343">GTPase activation</keyword>
<evidence type="ECO:0000259" key="4">
    <source>
        <dbReference type="PROSITE" id="PS50020"/>
    </source>
</evidence>
<dbReference type="SUPFAM" id="SSF50729">
    <property type="entry name" value="PH domain-like"/>
    <property type="match status" value="1"/>
</dbReference>
<dbReference type="AlphaFoldDB" id="A0ABD0L147"/>
<dbReference type="FunFam" id="1.10.555.10:FF:000003">
    <property type="entry name" value="Putative rho GTPase-activating protein 12"/>
    <property type="match status" value="1"/>
</dbReference>
<evidence type="ECO:0000259" key="3">
    <source>
        <dbReference type="PROSITE" id="PS50003"/>
    </source>
</evidence>
<dbReference type="InterPro" id="IPR001202">
    <property type="entry name" value="WW_dom"/>
</dbReference>
<feature type="domain" description="Rho-GAP" evidence="5">
    <location>
        <begin position="300"/>
        <end position="488"/>
    </location>
</feature>
<dbReference type="PANTHER" id="PTHR23176:SF129">
    <property type="entry name" value="RHO GTPASE ACTIVATING PROTEIN AT 16F, ISOFORM E-RELATED"/>
    <property type="match status" value="1"/>
</dbReference>
<dbReference type="PANTHER" id="PTHR23176">
    <property type="entry name" value="RHO/RAC/CDC GTPASE-ACTIVATING PROTEIN"/>
    <property type="match status" value="1"/>
</dbReference>
<dbReference type="PROSITE" id="PS01159">
    <property type="entry name" value="WW_DOMAIN_1"/>
    <property type="match status" value="1"/>
</dbReference>
<dbReference type="GO" id="GO:0005096">
    <property type="term" value="F:GTPase activator activity"/>
    <property type="evidence" value="ECO:0007669"/>
    <property type="project" value="UniProtKB-KW"/>
</dbReference>
<sequence>MYPQWQQLVDEAGRQYFHRIGSNDTQWELPLGSSIRSKSESQEHSPRNGETMREGGGATSHTMSLTRQSKSKSMYGKIEMTPQDQGGLKSDTLPPNFAPGGGDQLSGYLNKTKLAESGRRKVRKNWSQVFVVLQQSNLVFYKDHKAAEKKAGSPHGRPEGVISLLGAHVDFNPPKEVTGSSRKNTILLSVSSGSQFLLHTDDEKKIHEWLFRLKVVANDLSQGSPTWEHNSKDSSASSGKVVAASVGVGRSLSTTSDEGNPSGSSNWMGIAAKLKNFIIRRPAQEDLMKRGIIKDSVFGSYLQDLCDRDRSPVPNFVLECITAVENKGLEHDGLYRVSGNMAEIQRLRYVVDKDEGHNLLEDQWDVHTLTGALKLFFRELREPLFPLKCVGKFTDAVKKESRKDKLSAFKEALKSLPKCNYETMRVLFQHLRNLIQFSHENRMQAQNVAIVFGPTLMWAEGDFANMALNTVYQSKVVEFLLLEYDNLFRKT</sequence>
<dbReference type="InterPro" id="IPR008936">
    <property type="entry name" value="Rho_GTPase_activation_prot"/>
</dbReference>
<proteinExistence type="predicted"/>
<feature type="compositionally biased region" description="Polar residues" evidence="2">
    <location>
        <begin position="59"/>
        <end position="72"/>
    </location>
</feature>
<dbReference type="PROSITE" id="PS50238">
    <property type="entry name" value="RHOGAP"/>
    <property type="match status" value="1"/>
</dbReference>
<dbReference type="Gene3D" id="2.30.29.30">
    <property type="entry name" value="Pleckstrin-homology domain (PH domain)/Phosphotyrosine-binding domain (PTB)"/>
    <property type="match status" value="1"/>
</dbReference>
<dbReference type="InterPro" id="IPR000198">
    <property type="entry name" value="RhoGAP_dom"/>
</dbReference>
<gene>
    <name evidence="6" type="ORF">BaRGS_00015512</name>
</gene>
<dbReference type="Pfam" id="PF00169">
    <property type="entry name" value="PH"/>
    <property type="match status" value="1"/>
</dbReference>
<evidence type="ECO:0000256" key="1">
    <source>
        <dbReference type="ARBA" id="ARBA00022468"/>
    </source>
</evidence>
<dbReference type="Gene3D" id="1.10.555.10">
    <property type="entry name" value="Rho GTPase activation protein"/>
    <property type="match status" value="1"/>
</dbReference>